<accession>A0A318T808</accession>
<organism evidence="3 4">
    <name type="scientific">Rhodopseudomonas faecalis</name>
    <dbReference type="NCBI Taxonomy" id="99655"/>
    <lineage>
        <taxon>Bacteria</taxon>
        <taxon>Pseudomonadati</taxon>
        <taxon>Pseudomonadota</taxon>
        <taxon>Alphaproteobacteria</taxon>
        <taxon>Hyphomicrobiales</taxon>
        <taxon>Nitrobacteraceae</taxon>
        <taxon>Rhodopseudomonas</taxon>
    </lineage>
</organism>
<keyword evidence="1" id="KW-0175">Coiled coil</keyword>
<comment type="caution">
    <text evidence="3">The sequence shown here is derived from an EMBL/GenBank/DDBJ whole genome shotgun (WGS) entry which is preliminary data.</text>
</comment>
<feature type="transmembrane region" description="Helical" evidence="2">
    <location>
        <begin position="63"/>
        <end position="90"/>
    </location>
</feature>
<evidence type="ECO:0000256" key="2">
    <source>
        <dbReference type="SAM" id="Phobius"/>
    </source>
</evidence>
<keyword evidence="2" id="KW-0472">Membrane</keyword>
<proteinExistence type="predicted"/>
<dbReference type="NCBIfam" id="NF033914">
    <property type="entry name" value="antiphage_ZorA_1"/>
    <property type="match status" value="1"/>
</dbReference>
<sequence length="729" mass="78153">MRLFSSRVLWNGWLRFVLFWGIVSTVVYASSLAFPVLDFDLIQKTIGVAFSTWHVEGLSSQDFAFALTCMIFAVALGLAAAYGVMHVVLIPRAISDATRRIKSAQNPAQFSDDFDAISQRLSKHPLLGSSWSVFEQTLVRIPGAKIINATVRPGSLLNFSAAREQLAGLKMIGSIPGYFVGVGLLLTFIGLILALKQASAAVSSSDADGMQMATRQLLQVATFKFATSIAGLASSIVLSILFRFYIVRIEAAFDHLNSQIEQRVRIVSSQSIAWDMNEALHAQLTELKQINSADFFARMGEKISPQIQSALSNAMSPVTTSIDNAMARLSDSSQSGVSDLMKEFSKTLQGGAGDELRELTKTLQTMQGAMVEAQNGIGRTGEDFGRRMTEAAENLNRLVADAGGRMNESSEQSRKALMDVVGALRETFERANQQVDEQLEQAASGASGRMEEAMARVMAKLEGQVENFRGGLDAYHQDMSKRLSETNAIVGSAQADAVSAVAAASNEAAKALREGLADALQTIRDELEAFSNTIRNVELGMASQVTALKDATQQTRLAADAFGVTAQDVRSASAPLLQSGERIAGASQSLTSAVSGAGERISVVVAESSAKLADSVARSVQSFEAGQRSAAEFAAALRAHIDQLSSVWTGYSEKFERVDEDLGRAIGDLSEAVTKQGEQLVHYSSKVDEGCATAISRLRAVLESLESNTDELGESVSELKNALRAAVHS</sequence>
<evidence type="ECO:0000313" key="3">
    <source>
        <dbReference type="EMBL" id="PYF01131.1"/>
    </source>
</evidence>
<evidence type="ECO:0000313" key="4">
    <source>
        <dbReference type="Proteomes" id="UP000248148"/>
    </source>
</evidence>
<keyword evidence="4" id="KW-1185">Reference proteome</keyword>
<keyword evidence="2" id="KW-0812">Transmembrane</keyword>
<feature type="transmembrane region" description="Helical" evidence="2">
    <location>
        <begin position="175"/>
        <end position="195"/>
    </location>
</feature>
<feature type="coiled-coil region" evidence="1">
    <location>
        <begin position="695"/>
        <end position="722"/>
    </location>
</feature>
<dbReference type="SUPFAM" id="SSF58113">
    <property type="entry name" value="Apolipoprotein A-I"/>
    <property type="match status" value="1"/>
</dbReference>
<dbReference type="Gene3D" id="1.20.120.20">
    <property type="entry name" value="Apolipoprotein"/>
    <property type="match status" value="1"/>
</dbReference>
<protein>
    <submittedName>
        <fullName evidence="3">Uncharacterized protein</fullName>
    </submittedName>
</protein>
<feature type="transmembrane region" description="Helical" evidence="2">
    <location>
        <begin position="225"/>
        <end position="246"/>
    </location>
</feature>
<evidence type="ECO:0000256" key="1">
    <source>
        <dbReference type="SAM" id="Coils"/>
    </source>
</evidence>
<dbReference type="AlphaFoldDB" id="A0A318T808"/>
<name>A0A318T808_9BRAD</name>
<keyword evidence="2" id="KW-1133">Transmembrane helix</keyword>
<gene>
    <name evidence="3" type="ORF">BJ122_1269</name>
</gene>
<dbReference type="EMBL" id="QJTI01000026">
    <property type="protein sequence ID" value="PYF01131.1"/>
    <property type="molecule type" value="Genomic_DNA"/>
</dbReference>
<feature type="transmembrane region" description="Helical" evidence="2">
    <location>
        <begin position="12"/>
        <end position="34"/>
    </location>
</feature>
<dbReference type="Proteomes" id="UP000248148">
    <property type="component" value="Unassembled WGS sequence"/>
</dbReference>
<reference evidence="3 4" key="1">
    <citation type="submission" date="2018-06" db="EMBL/GenBank/DDBJ databases">
        <title>Genomic Encyclopedia of Archaeal and Bacterial Type Strains, Phase II (KMG-II): from individual species to whole genera.</title>
        <authorList>
            <person name="Goeker M."/>
        </authorList>
    </citation>
    <scope>NUCLEOTIDE SEQUENCE [LARGE SCALE GENOMIC DNA]</scope>
    <source>
        <strain evidence="3 4">JCM 11668</strain>
    </source>
</reference>